<organism evidence="1 2">
    <name type="scientific">Acropora cervicornis</name>
    <name type="common">Staghorn coral</name>
    <dbReference type="NCBI Taxonomy" id="6130"/>
    <lineage>
        <taxon>Eukaryota</taxon>
        <taxon>Metazoa</taxon>
        <taxon>Cnidaria</taxon>
        <taxon>Anthozoa</taxon>
        <taxon>Hexacorallia</taxon>
        <taxon>Scleractinia</taxon>
        <taxon>Astrocoeniina</taxon>
        <taxon>Acroporidae</taxon>
        <taxon>Acropora</taxon>
    </lineage>
</organism>
<dbReference type="Proteomes" id="UP001249851">
    <property type="component" value="Unassembled WGS sequence"/>
</dbReference>
<reference evidence="1" key="2">
    <citation type="journal article" date="2023" name="Science">
        <title>Genomic signatures of disease resistance in endangered staghorn corals.</title>
        <authorList>
            <person name="Vollmer S.V."/>
            <person name="Selwyn J.D."/>
            <person name="Despard B.A."/>
            <person name="Roesel C.L."/>
        </authorList>
    </citation>
    <scope>NUCLEOTIDE SEQUENCE</scope>
    <source>
        <strain evidence="1">K2</strain>
    </source>
</reference>
<keyword evidence="2" id="KW-1185">Reference proteome</keyword>
<proteinExistence type="predicted"/>
<dbReference type="EMBL" id="JARQWQ010000019">
    <property type="protein sequence ID" value="KAK2565410.1"/>
    <property type="molecule type" value="Genomic_DNA"/>
</dbReference>
<dbReference type="AlphaFoldDB" id="A0AAD9QQD8"/>
<gene>
    <name evidence="1" type="ORF">P5673_010463</name>
</gene>
<accession>A0AAD9QQD8</accession>
<sequence length="71" mass="8174">MDVIGVSEVFTMEMSLLLFFHQTHGEQPCLSCSIFCSSKIWGNVLLSFEDFILKNDEVLRTFPASHFSEQR</sequence>
<evidence type="ECO:0000313" key="2">
    <source>
        <dbReference type="Proteomes" id="UP001249851"/>
    </source>
</evidence>
<protein>
    <submittedName>
        <fullName evidence="1">Uncharacterized protein</fullName>
    </submittedName>
</protein>
<evidence type="ECO:0000313" key="1">
    <source>
        <dbReference type="EMBL" id="KAK2565410.1"/>
    </source>
</evidence>
<name>A0AAD9QQD8_ACRCE</name>
<reference evidence="1" key="1">
    <citation type="journal article" date="2023" name="G3 (Bethesda)">
        <title>Whole genome assembly and annotation of the endangered Caribbean coral Acropora cervicornis.</title>
        <authorList>
            <person name="Selwyn J.D."/>
            <person name="Vollmer S.V."/>
        </authorList>
    </citation>
    <scope>NUCLEOTIDE SEQUENCE</scope>
    <source>
        <strain evidence="1">K2</strain>
    </source>
</reference>
<comment type="caution">
    <text evidence="1">The sequence shown here is derived from an EMBL/GenBank/DDBJ whole genome shotgun (WGS) entry which is preliminary data.</text>
</comment>